<protein>
    <recommendedName>
        <fullName evidence="3">Cyclic lactone autoinducer peptide</fullName>
    </recommendedName>
</protein>
<dbReference type="EMBL" id="JAUSUD010000003">
    <property type="protein sequence ID" value="MDQ0229701.1"/>
    <property type="molecule type" value="Genomic_DNA"/>
</dbReference>
<comment type="caution">
    <text evidence="1">The sequence shown here is derived from an EMBL/GenBank/DDBJ whole genome shotgun (WGS) entry which is preliminary data.</text>
</comment>
<dbReference type="Proteomes" id="UP001234495">
    <property type="component" value="Unassembled WGS sequence"/>
</dbReference>
<evidence type="ECO:0008006" key="3">
    <source>
        <dbReference type="Google" id="ProtNLM"/>
    </source>
</evidence>
<proteinExistence type="predicted"/>
<evidence type="ECO:0000313" key="2">
    <source>
        <dbReference type="Proteomes" id="UP001234495"/>
    </source>
</evidence>
<gene>
    <name evidence="1" type="ORF">J2S19_000953</name>
</gene>
<sequence length="46" mass="5051">MPKSIMMVFILLPLNVLVVAVKSIPLAWGNAFYYASEGSEEGFEST</sequence>
<evidence type="ECO:0000313" key="1">
    <source>
        <dbReference type="EMBL" id="MDQ0229701.1"/>
    </source>
</evidence>
<name>A0ABT9ZD03_9BACI</name>
<accession>A0ABT9ZD03</accession>
<keyword evidence="2" id="KW-1185">Reference proteome</keyword>
<reference evidence="1 2" key="1">
    <citation type="submission" date="2023-07" db="EMBL/GenBank/DDBJ databases">
        <title>Genomic Encyclopedia of Type Strains, Phase IV (KMG-IV): sequencing the most valuable type-strain genomes for metagenomic binning, comparative biology and taxonomic classification.</title>
        <authorList>
            <person name="Goeker M."/>
        </authorList>
    </citation>
    <scope>NUCLEOTIDE SEQUENCE [LARGE SCALE GENOMIC DNA]</scope>
    <source>
        <strain evidence="1 2">DSM 29005</strain>
    </source>
</reference>
<organism evidence="1 2">
    <name type="scientific">Metabacillus malikii</name>
    <dbReference type="NCBI Taxonomy" id="1504265"/>
    <lineage>
        <taxon>Bacteria</taxon>
        <taxon>Bacillati</taxon>
        <taxon>Bacillota</taxon>
        <taxon>Bacilli</taxon>
        <taxon>Bacillales</taxon>
        <taxon>Bacillaceae</taxon>
        <taxon>Metabacillus</taxon>
    </lineage>
</organism>